<evidence type="ECO:0000313" key="2">
    <source>
        <dbReference type="EMBL" id="CAK0789304.1"/>
    </source>
</evidence>
<feature type="region of interest" description="Disordered" evidence="1">
    <location>
        <begin position="1"/>
        <end position="20"/>
    </location>
</feature>
<dbReference type="EMBL" id="CAUYUJ010000218">
    <property type="protein sequence ID" value="CAK0789304.1"/>
    <property type="molecule type" value="Genomic_DNA"/>
</dbReference>
<dbReference type="Proteomes" id="UP001189429">
    <property type="component" value="Unassembled WGS sequence"/>
</dbReference>
<comment type="caution">
    <text evidence="2">The sequence shown here is derived from an EMBL/GenBank/DDBJ whole genome shotgun (WGS) entry which is preliminary data.</text>
</comment>
<organism evidence="2 3">
    <name type="scientific">Prorocentrum cordatum</name>
    <dbReference type="NCBI Taxonomy" id="2364126"/>
    <lineage>
        <taxon>Eukaryota</taxon>
        <taxon>Sar</taxon>
        <taxon>Alveolata</taxon>
        <taxon>Dinophyceae</taxon>
        <taxon>Prorocentrales</taxon>
        <taxon>Prorocentraceae</taxon>
        <taxon>Prorocentrum</taxon>
    </lineage>
</organism>
<proteinExistence type="predicted"/>
<evidence type="ECO:0000256" key="1">
    <source>
        <dbReference type="SAM" id="MobiDB-lite"/>
    </source>
</evidence>
<accession>A0ABN9PBF6</accession>
<gene>
    <name evidence="2" type="ORF">PCOR1329_LOCUS923</name>
</gene>
<reference evidence="2" key="1">
    <citation type="submission" date="2023-10" db="EMBL/GenBank/DDBJ databases">
        <authorList>
            <person name="Chen Y."/>
            <person name="Shah S."/>
            <person name="Dougan E. K."/>
            <person name="Thang M."/>
            <person name="Chan C."/>
        </authorList>
    </citation>
    <scope>NUCLEOTIDE SEQUENCE [LARGE SCALE GENOMIC DNA]</scope>
</reference>
<sequence length="61" mass="6576">MWRQTGGCDGTGGPREPEKDQLCSFEVPAGASGFCDCDGDGLKGRSEIQFRLQHVVYVING</sequence>
<evidence type="ECO:0000313" key="3">
    <source>
        <dbReference type="Proteomes" id="UP001189429"/>
    </source>
</evidence>
<protein>
    <submittedName>
        <fullName evidence="2">Uncharacterized protein</fullName>
    </submittedName>
</protein>
<name>A0ABN9PBF6_9DINO</name>
<keyword evidence="3" id="KW-1185">Reference proteome</keyword>